<dbReference type="EMBL" id="AOIO01000041">
    <property type="protein sequence ID" value="ELY97447.1"/>
    <property type="molecule type" value="Genomic_DNA"/>
</dbReference>
<evidence type="ECO:0000256" key="1">
    <source>
        <dbReference type="SAM" id="Phobius"/>
    </source>
</evidence>
<protein>
    <submittedName>
        <fullName evidence="2">Uncharacterized protein</fullName>
    </submittedName>
</protein>
<sequence>MDDNHLDFLLVLGAGALVGLLFAYIARDIETPARALILLATVQGSFLAIVISVFLLSLQVNANVFSPLTLEQFGRPNILTGLILLYVSSILLDLLHLITLSDPLFQHGLNLNTTLGIPVGVATVCLLSLIPIQQVMADLVAPETILRRTADNADTESLIQDQSELNPSTIENIEPPKRTPLLTIEQVLISSSNRDDEFTVRQSIYYMSNMISDFLLNYPITNSENEDTETDLEITDNSDINQQCAYIFEHWRTCIEIGTNGEKGRIELLNATHLKLTNLLIKEGYTEPVNNRLDELASIHLQAFEINYIEPELLESYSDLVSTAIDADETNLIEPILSSRLRICEDITTTDPVDQDYIDYLSGERRDVVSGGLSHTINNLKTITEREEISKGLRRRTSKNAINRIDTILLNLINKLQVSETENADAQGIEHNILTELQSSLLSVLSSIYETDELIAKNLAIAAVELSVHREQNPDRFRHHLEDEVSEDHLSSLLSTIKGTDSPESLRQMCPADREVELFIQELGEQTS</sequence>
<evidence type="ECO:0000313" key="3">
    <source>
        <dbReference type="Proteomes" id="UP000011554"/>
    </source>
</evidence>
<dbReference type="Proteomes" id="UP000011554">
    <property type="component" value="Unassembled WGS sequence"/>
</dbReference>
<keyword evidence="1" id="KW-0472">Membrane</keyword>
<dbReference type="RefSeq" id="WP_006111176.1">
    <property type="nucleotide sequence ID" value="NZ_AOIO01000041.1"/>
</dbReference>
<dbReference type="PATRIC" id="fig|29540.5.peg.4143"/>
<feature type="transmembrane region" description="Helical" evidence="1">
    <location>
        <begin position="78"/>
        <end position="97"/>
    </location>
</feature>
<name>M0AHS0_NATA1</name>
<reference evidence="2 3" key="1">
    <citation type="journal article" date="2014" name="PLoS Genet.">
        <title>Phylogenetically driven sequencing of extremely halophilic archaea reveals strategies for static and dynamic osmo-response.</title>
        <authorList>
            <person name="Becker E.A."/>
            <person name="Seitzer P.M."/>
            <person name="Tritt A."/>
            <person name="Larsen D."/>
            <person name="Krusor M."/>
            <person name="Yao A.I."/>
            <person name="Wu D."/>
            <person name="Madern D."/>
            <person name="Eisen J.A."/>
            <person name="Darling A.E."/>
            <person name="Facciotti M.T."/>
        </authorList>
    </citation>
    <scope>NUCLEOTIDE SEQUENCE [LARGE SCALE GENOMIC DNA]</scope>
    <source>
        <strain evidence="2 3">DSM 12278</strain>
    </source>
</reference>
<accession>M0AHS0</accession>
<evidence type="ECO:0000313" key="2">
    <source>
        <dbReference type="EMBL" id="ELY97447.1"/>
    </source>
</evidence>
<feature type="transmembrane region" description="Helical" evidence="1">
    <location>
        <begin position="37"/>
        <end position="58"/>
    </location>
</feature>
<keyword evidence="1" id="KW-0812">Transmembrane</keyword>
<gene>
    <name evidence="2" type="ORF">C481_20396</name>
</gene>
<proteinExistence type="predicted"/>
<dbReference type="AlphaFoldDB" id="M0AHS0"/>
<comment type="caution">
    <text evidence="2">The sequence shown here is derived from an EMBL/GenBank/DDBJ whole genome shotgun (WGS) entry which is preliminary data.</text>
</comment>
<dbReference type="OrthoDB" id="350153at2157"/>
<feature type="transmembrane region" description="Helical" evidence="1">
    <location>
        <begin position="6"/>
        <end position="25"/>
    </location>
</feature>
<feature type="transmembrane region" description="Helical" evidence="1">
    <location>
        <begin position="109"/>
        <end position="130"/>
    </location>
</feature>
<keyword evidence="3" id="KW-1185">Reference proteome</keyword>
<keyword evidence="1" id="KW-1133">Transmembrane helix</keyword>
<organism evidence="2 3">
    <name type="scientific">Natrialba asiatica (strain ATCC 700177 / DSM 12278 / JCM 9576 / FERM P-10747 / NBRC 102637 / 172P1)</name>
    <dbReference type="NCBI Taxonomy" id="29540"/>
    <lineage>
        <taxon>Archaea</taxon>
        <taxon>Methanobacteriati</taxon>
        <taxon>Methanobacteriota</taxon>
        <taxon>Stenosarchaea group</taxon>
        <taxon>Halobacteria</taxon>
        <taxon>Halobacteriales</taxon>
        <taxon>Natrialbaceae</taxon>
        <taxon>Natrialba</taxon>
    </lineage>
</organism>